<keyword evidence="1" id="KW-0472">Membrane</keyword>
<dbReference type="Proteomes" id="UP001255416">
    <property type="component" value="Unassembled WGS sequence"/>
</dbReference>
<keyword evidence="1" id="KW-0812">Transmembrane</keyword>
<evidence type="ECO:0000256" key="1">
    <source>
        <dbReference type="SAM" id="Phobius"/>
    </source>
</evidence>
<feature type="transmembrane region" description="Helical" evidence="1">
    <location>
        <begin position="83"/>
        <end position="105"/>
    </location>
</feature>
<feature type="transmembrane region" description="Helical" evidence="1">
    <location>
        <begin position="54"/>
        <end position="77"/>
    </location>
</feature>
<evidence type="ECO:0008006" key="4">
    <source>
        <dbReference type="Google" id="ProtNLM"/>
    </source>
</evidence>
<organism evidence="2 3">
    <name type="scientific">Sedimentitalea todarodis</name>
    <dbReference type="NCBI Taxonomy" id="1631240"/>
    <lineage>
        <taxon>Bacteria</taxon>
        <taxon>Pseudomonadati</taxon>
        <taxon>Pseudomonadota</taxon>
        <taxon>Alphaproteobacteria</taxon>
        <taxon>Rhodobacterales</taxon>
        <taxon>Paracoccaceae</taxon>
        <taxon>Sedimentitalea</taxon>
    </lineage>
</organism>
<keyword evidence="3" id="KW-1185">Reference proteome</keyword>
<dbReference type="RefSeq" id="WP_316773252.1">
    <property type="nucleotide sequence ID" value="NZ_JASMWN010000002.1"/>
</dbReference>
<accession>A0ABU3V9K1</accession>
<sequence length="138" mass="14976">MQKARKLTTIDHVHRFRSWPFSASSVRLDLPDIDPGLQQAVTNRINTRLGDCGCGISGLCVLISLITVAPPMVWAGVAGRIGVLPIAITLLGIAVFAAFIGKMLAALRLWRSIRRDLDRLTKPSSPQPSMRMTSLVGS</sequence>
<name>A0ABU3V9K1_9RHOB</name>
<dbReference type="EMBL" id="JASMWN010000002">
    <property type="protein sequence ID" value="MDU9002838.1"/>
    <property type="molecule type" value="Genomic_DNA"/>
</dbReference>
<gene>
    <name evidence="2" type="ORF">QO231_03090</name>
</gene>
<proteinExistence type="predicted"/>
<keyword evidence="1" id="KW-1133">Transmembrane helix</keyword>
<evidence type="ECO:0000313" key="3">
    <source>
        <dbReference type="Proteomes" id="UP001255416"/>
    </source>
</evidence>
<comment type="caution">
    <text evidence="2">The sequence shown here is derived from an EMBL/GenBank/DDBJ whole genome shotgun (WGS) entry which is preliminary data.</text>
</comment>
<reference evidence="3" key="1">
    <citation type="submission" date="2023-05" db="EMBL/GenBank/DDBJ databases">
        <title>Sedimentitalea sp. nov. JM2-8.</title>
        <authorList>
            <person name="Huang J."/>
        </authorList>
    </citation>
    <scope>NUCLEOTIDE SEQUENCE [LARGE SCALE GENOMIC DNA]</scope>
    <source>
        <strain evidence="3">KHS03</strain>
    </source>
</reference>
<evidence type="ECO:0000313" key="2">
    <source>
        <dbReference type="EMBL" id="MDU9002838.1"/>
    </source>
</evidence>
<protein>
    <recommendedName>
        <fullName evidence="4">ABC transmembrane type-1 domain-containing protein</fullName>
    </recommendedName>
</protein>